<keyword evidence="1" id="KW-0808">Transferase</keyword>
<keyword evidence="1" id="KW-0012">Acyltransferase</keyword>
<evidence type="ECO:0000313" key="1">
    <source>
        <dbReference type="EMBL" id="SUH38509.1"/>
    </source>
</evidence>
<evidence type="ECO:0000313" key="2">
    <source>
        <dbReference type="Proteomes" id="UP000254712"/>
    </source>
</evidence>
<reference evidence="1 2" key="1">
    <citation type="submission" date="2018-06" db="EMBL/GenBank/DDBJ databases">
        <authorList>
            <consortium name="Pathogen Informatics"/>
            <person name="Doyle S."/>
        </authorList>
    </citation>
    <scope>NUCLEOTIDE SEQUENCE [LARGE SCALE GENOMIC DNA]</scope>
    <source>
        <strain evidence="1 2">NCTC8261</strain>
    </source>
</reference>
<dbReference type="EC" id="2.3.1.54" evidence="1"/>
<gene>
    <name evidence="1" type="primary">ybiW_2</name>
    <name evidence="1" type="ORF">NCTC8261_04837</name>
</gene>
<dbReference type="GO" id="GO:0008861">
    <property type="term" value="F:formate C-acetyltransferase activity"/>
    <property type="evidence" value="ECO:0007669"/>
    <property type="project" value="UniProtKB-EC"/>
</dbReference>
<dbReference type="AlphaFoldDB" id="A0A379WWP6"/>
<sequence length="67" mass="7033">MFTDEQKGLLATGIIKAEGNMTSGDAHLAVNFPLLLEKGLDGLRDKVASAAHASTLPCWKICMASSS</sequence>
<accession>A0A379WWP6</accession>
<dbReference type="Proteomes" id="UP000254712">
    <property type="component" value="Unassembled WGS sequence"/>
</dbReference>
<protein>
    <submittedName>
        <fullName evidence="1">Formate acetyltransferase 3</fullName>
        <ecNumber evidence="1">2.3.1.54</ecNumber>
    </submittedName>
</protein>
<organism evidence="1 2">
    <name type="scientific">Salmonella enterica I</name>
    <dbReference type="NCBI Taxonomy" id="59201"/>
    <lineage>
        <taxon>Bacteria</taxon>
        <taxon>Pseudomonadati</taxon>
        <taxon>Pseudomonadota</taxon>
        <taxon>Gammaproteobacteria</taxon>
        <taxon>Enterobacterales</taxon>
        <taxon>Enterobacteriaceae</taxon>
        <taxon>Salmonella</taxon>
    </lineage>
</organism>
<name>A0A379WWP6_SALET</name>
<dbReference type="EMBL" id="UGXT01000002">
    <property type="protein sequence ID" value="SUH38509.1"/>
    <property type="molecule type" value="Genomic_DNA"/>
</dbReference>
<proteinExistence type="predicted"/>